<accession>A0ABT0E368</accession>
<protein>
    <submittedName>
        <fullName evidence="2">Phasin family protein</fullName>
    </submittedName>
</protein>
<gene>
    <name evidence="2" type="ORF">MU846_00890</name>
</gene>
<organism evidence="2 3">
    <name type="scientific">Alcanivorax quisquiliarum</name>
    <dbReference type="NCBI Taxonomy" id="2933565"/>
    <lineage>
        <taxon>Bacteria</taxon>
        <taxon>Pseudomonadati</taxon>
        <taxon>Pseudomonadota</taxon>
        <taxon>Gammaproteobacteria</taxon>
        <taxon>Oceanospirillales</taxon>
        <taxon>Alcanivoracaceae</taxon>
        <taxon>Alcanivorax</taxon>
    </lineage>
</organism>
<keyword evidence="3" id="KW-1185">Reference proteome</keyword>
<keyword evidence="1" id="KW-0175">Coiled coil</keyword>
<dbReference type="EMBL" id="JALKII010000001">
    <property type="protein sequence ID" value="MCK0536263.1"/>
    <property type="molecule type" value="Genomic_DNA"/>
</dbReference>
<comment type="caution">
    <text evidence="2">The sequence shown here is derived from an EMBL/GenBank/DDBJ whole genome shotgun (WGS) entry which is preliminary data.</text>
</comment>
<dbReference type="RefSeq" id="WP_246947321.1">
    <property type="nucleotide sequence ID" value="NZ_JALKII010000001.1"/>
</dbReference>
<evidence type="ECO:0000256" key="1">
    <source>
        <dbReference type="SAM" id="Coils"/>
    </source>
</evidence>
<name>A0ABT0E368_9GAMM</name>
<sequence length="116" mass="12643">MPEIEKESLAGINARLEQAREELTRALEQARKAARGVTTRLSERGTALFEELVKAGEARQKSAGTGKAAAEGTLDTLRQRTVDLLGVPTREDMAALNRKLDSLTRKVRKIEKAASA</sequence>
<evidence type="ECO:0000313" key="2">
    <source>
        <dbReference type="EMBL" id="MCK0536263.1"/>
    </source>
</evidence>
<dbReference type="Proteomes" id="UP001165524">
    <property type="component" value="Unassembled WGS sequence"/>
</dbReference>
<evidence type="ECO:0000313" key="3">
    <source>
        <dbReference type="Proteomes" id="UP001165524"/>
    </source>
</evidence>
<proteinExistence type="predicted"/>
<reference evidence="2" key="1">
    <citation type="submission" date="2022-04" db="EMBL/GenBank/DDBJ databases">
        <title>Alcanivorax sp. CY1518 draft genome sequence.</title>
        <authorList>
            <person name="Zhao G."/>
            <person name="An M."/>
        </authorList>
    </citation>
    <scope>NUCLEOTIDE SEQUENCE</scope>
    <source>
        <strain evidence="2">CY1518</strain>
    </source>
</reference>
<feature type="coiled-coil region" evidence="1">
    <location>
        <begin position="6"/>
        <end position="40"/>
    </location>
</feature>